<evidence type="ECO:0000256" key="2">
    <source>
        <dbReference type="ARBA" id="ARBA00022475"/>
    </source>
</evidence>
<sequence length="483" mass="51811">MAIKLVREREPGPGTLGKPELYALAIGQVIGAGVITLVVPAIKMTGYSAWLAYFAAIIMGFFMILPTVFVSSTVRLGGGNYSMLAGLAGPNISGIYAFMYLTQCLSLSLFGSSAAAYLGDIIPALSSHGARIVIGAALLTFFYVINLMGIDVMASAQKLMTWLLIAALLLFTIFGLAKMKLPIFDFSDPEFLTQGWGINFSDGQISGGFVGAMLLFVYSTQGYYMTTAYGGSSKNAKRDIPFVLLMCVPTLCVLYVGVAMAGVGSTTLAEYGESTTLVVAAQNLFPTVLFYFFIIGGPIMALLSTLNSSFAYNSITIGTACDDGWLPKTFGKKNAKGGRVWILTYMYIIGMIPILFGLSITTITNMVQLIGACYAFLNFKAYISLPKLYPDAWAKSKYHVPNGLYYFLCCVSLAGFCVTLWKSCLSMSPILVGINITAIVVLAILGFVRGKKGNVEIHTSIWCGDPEGDAKAAEIMAASMNKK</sequence>
<evidence type="ECO:0000313" key="7">
    <source>
        <dbReference type="EMBL" id="MSB20570.1"/>
    </source>
</evidence>
<dbReference type="AlphaFoldDB" id="A0A6I2R6I6"/>
<evidence type="ECO:0000256" key="1">
    <source>
        <dbReference type="ARBA" id="ARBA00004651"/>
    </source>
</evidence>
<keyword evidence="5 6" id="KW-0472">Membrane</keyword>
<evidence type="ECO:0000256" key="4">
    <source>
        <dbReference type="ARBA" id="ARBA00022989"/>
    </source>
</evidence>
<feature type="transmembrane region" description="Helical" evidence="6">
    <location>
        <begin position="197"/>
        <end position="219"/>
    </location>
</feature>
<keyword evidence="3 6" id="KW-0812">Transmembrane</keyword>
<feature type="transmembrane region" description="Helical" evidence="6">
    <location>
        <begin position="340"/>
        <end position="360"/>
    </location>
</feature>
<proteinExistence type="predicted"/>
<feature type="transmembrane region" description="Helical" evidence="6">
    <location>
        <begin position="427"/>
        <end position="448"/>
    </location>
</feature>
<comment type="caution">
    <text evidence="7">The sequence shown here is derived from an EMBL/GenBank/DDBJ whole genome shotgun (WGS) entry which is preliminary data.</text>
</comment>
<feature type="transmembrane region" description="Helical" evidence="6">
    <location>
        <begin position="48"/>
        <end position="74"/>
    </location>
</feature>
<feature type="transmembrane region" description="Helical" evidence="6">
    <location>
        <begin position="366"/>
        <end position="383"/>
    </location>
</feature>
<dbReference type="Proteomes" id="UP000434475">
    <property type="component" value="Unassembled WGS sequence"/>
</dbReference>
<dbReference type="GO" id="GO:0005886">
    <property type="term" value="C:plasma membrane"/>
    <property type="evidence" value="ECO:0007669"/>
    <property type="project" value="UniProtKB-SubCell"/>
</dbReference>
<dbReference type="Gene3D" id="1.20.1740.10">
    <property type="entry name" value="Amino acid/polyamine transporter I"/>
    <property type="match status" value="1"/>
</dbReference>
<keyword evidence="4 6" id="KW-1133">Transmembrane helix</keyword>
<evidence type="ECO:0000256" key="6">
    <source>
        <dbReference type="SAM" id="Phobius"/>
    </source>
</evidence>
<accession>A0A6I2R6I6</accession>
<keyword evidence="2" id="KW-1003">Cell membrane</keyword>
<feature type="transmembrane region" description="Helical" evidence="6">
    <location>
        <begin position="404"/>
        <end position="421"/>
    </location>
</feature>
<dbReference type="RefSeq" id="WP_009258414.1">
    <property type="nucleotide sequence ID" value="NZ_BAABZG010000001.1"/>
</dbReference>
<dbReference type="PIRSF" id="PIRSF006060">
    <property type="entry name" value="AA_transporter"/>
    <property type="match status" value="1"/>
</dbReference>
<comment type="subcellular location">
    <subcellularLocation>
        <location evidence="1">Cell membrane</location>
        <topology evidence="1">Multi-pass membrane protein</topology>
    </subcellularLocation>
</comment>
<evidence type="ECO:0000313" key="8">
    <source>
        <dbReference type="Proteomes" id="UP000434475"/>
    </source>
</evidence>
<feature type="transmembrane region" description="Helical" evidence="6">
    <location>
        <begin position="284"/>
        <end position="303"/>
    </location>
</feature>
<feature type="transmembrane region" description="Helical" evidence="6">
    <location>
        <begin position="159"/>
        <end position="177"/>
    </location>
</feature>
<feature type="transmembrane region" description="Helical" evidence="6">
    <location>
        <begin position="130"/>
        <end position="147"/>
    </location>
</feature>
<dbReference type="Pfam" id="PF13520">
    <property type="entry name" value="AA_permease_2"/>
    <property type="match status" value="1"/>
</dbReference>
<evidence type="ECO:0000256" key="3">
    <source>
        <dbReference type="ARBA" id="ARBA00022692"/>
    </source>
</evidence>
<evidence type="ECO:0000256" key="5">
    <source>
        <dbReference type="ARBA" id="ARBA00023136"/>
    </source>
</evidence>
<name>A0A6I2R6I6_FLAPL</name>
<protein>
    <submittedName>
        <fullName evidence="7">Amino acid permease</fullName>
    </submittedName>
</protein>
<organism evidence="7 8">
    <name type="scientific">Flavonifractor plautii</name>
    <name type="common">Fusobacterium plautii</name>
    <dbReference type="NCBI Taxonomy" id="292800"/>
    <lineage>
        <taxon>Bacteria</taxon>
        <taxon>Bacillati</taxon>
        <taxon>Bacillota</taxon>
        <taxon>Clostridia</taxon>
        <taxon>Eubacteriales</taxon>
        <taxon>Oscillospiraceae</taxon>
        <taxon>Flavonifractor</taxon>
    </lineage>
</organism>
<feature type="transmembrane region" description="Helical" evidence="6">
    <location>
        <begin position="240"/>
        <end position="264"/>
    </location>
</feature>
<dbReference type="PANTHER" id="PTHR42770">
    <property type="entry name" value="AMINO ACID TRANSPORTER-RELATED"/>
    <property type="match status" value="1"/>
</dbReference>
<dbReference type="EMBL" id="WKPR01000014">
    <property type="protein sequence ID" value="MSB20570.1"/>
    <property type="molecule type" value="Genomic_DNA"/>
</dbReference>
<feature type="transmembrane region" description="Helical" evidence="6">
    <location>
        <begin position="21"/>
        <end position="42"/>
    </location>
</feature>
<reference evidence="7 8" key="1">
    <citation type="journal article" date="2019" name="Nat. Med.">
        <title>A library of human gut bacterial isolates paired with longitudinal multiomics data enables mechanistic microbiome research.</title>
        <authorList>
            <person name="Poyet M."/>
            <person name="Groussin M."/>
            <person name="Gibbons S.M."/>
            <person name="Avila-Pacheco J."/>
            <person name="Jiang X."/>
            <person name="Kearney S.M."/>
            <person name="Perrotta A.R."/>
            <person name="Berdy B."/>
            <person name="Zhao S."/>
            <person name="Lieberman T.D."/>
            <person name="Swanson P.K."/>
            <person name="Smith M."/>
            <person name="Roesemann S."/>
            <person name="Alexander J.E."/>
            <person name="Rich S.A."/>
            <person name="Livny J."/>
            <person name="Vlamakis H."/>
            <person name="Clish C."/>
            <person name="Bullock K."/>
            <person name="Deik A."/>
            <person name="Scott J."/>
            <person name="Pierce K.A."/>
            <person name="Xavier R.J."/>
            <person name="Alm E.J."/>
        </authorList>
    </citation>
    <scope>NUCLEOTIDE SEQUENCE [LARGE SCALE GENOMIC DNA]</scope>
    <source>
        <strain evidence="7 8">BIOML-A2</strain>
    </source>
</reference>
<gene>
    <name evidence="7" type="ORF">GKE97_13730</name>
</gene>
<dbReference type="InterPro" id="IPR002293">
    <property type="entry name" value="AA/rel_permease1"/>
</dbReference>
<dbReference type="GO" id="GO:0022857">
    <property type="term" value="F:transmembrane transporter activity"/>
    <property type="evidence" value="ECO:0007669"/>
    <property type="project" value="InterPro"/>
</dbReference>
<dbReference type="PANTHER" id="PTHR42770:SF7">
    <property type="entry name" value="MEMBRANE PROTEIN"/>
    <property type="match status" value="1"/>
</dbReference>
<dbReference type="InterPro" id="IPR050367">
    <property type="entry name" value="APC_superfamily"/>
</dbReference>